<dbReference type="Proteomes" id="UP000005396">
    <property type="component" value="Unassembled WGS sequence"/>
</dbReference>
<accession>A8RL62</accession>
<evidence type="ECO:0000313" key="1">
    <source>
        <dbReference type="EMBL" id="EDP18161.1"/>
    </source>
</evidence>
<dbReference type="InterPro" id="IPR011006">
    <property type="entry name" value="CheY-like_superfamily"/>
</dbReference>
<comment type="caution">
    <text evidence="1">The sequence shown here is derived from an EMBL/GenBank/DDBJ whole genome shotgun (WGS) entry which is preliminary data.</text>
</comment>
<organism evidence="1 2">
    <name type="scientific">Enterocloster bolteae (strain ATCC BAA-613 / DSM 15670 / CCUG 46953 / JCM 12243 / WAL 16351)</name>
    <name type="common">Clostridium bolteae</name>
    <dbReference type="NCBI Taxonomy" id="411902"/>
    <lineage>
        <taxon>Bacteria</taxon>
        <taxon>Bacillati</taxon>
        <taxon>Bacillota</taxon>
        <taxon>Clostridia</taxon>
        <taxon>Lachnospirales</taxon>
        <taxon>Lachnospiraceae</taxon>
        <taxon>Enterocloster</taxon>
    </lineage>
</organism>
<dbReference type="SUPFAM" id="SSF52172">
    <property type="entry name" value="CheY-like"/>
    <property type="match status" value="1"/>
</dbReference>
<dbReference type="HOGENOM" id="CLU_139025_0_0_9"/>
<dbReference type="EMBL" id="ABCC02000017">
    <property type="protein sequence ID" value="EDP18161.1"/>
    <property type="molecule type" value="Genomic_DNA"/>
</dbReference>
<dbReference type="AlphaFoldDB" id="A8RL62"/>
<reference evidence="1 2" key="1">
    <citation type="submission" date="2007-08" db="EMBL/GenBank/DDBJ databases">
        <authorList>
            <person name="Fulton L."/>
            <person name="Clifton S."/>
            <person name="Fulton B."/>
            <person name="Xu J."/>
            <person name="Minx P."/>
            <person name="Pepin K.H."/>
            <person name="Johnson M."/>
            <person name="Thiruvilangam P."/>
            <person name="Bhonagiri V."/>
            <person name="Nash W.E."/>
            <person name="Mardis E.R."/>
            <person name="Wilson R.K."/>
        </authorList>
    </citation>
    <scope>NUCLEOTIDE SEQUENCE [LARGE SCALE GENOMIC DNA]</scope>
    <source>
        <strain evidence="2">ATCC BAA-613 / DSM 15670 / CCUG 46953 / JCM 12243 / WAL 16351</strain>
    </source>
</reference>
<sequence>MANAKSGQNLQNEATPLKIWQKNVMFELNLRTHIRKGEHGMEIIICDDNLSERSLMIDYILKWASEKHLEIQINTCKDWMELAAALEGREWDIVIVSLDGVRGLDTASSAQPLSRRLIWISDLDFGVQAYRMCVSYFFMKPVSCQKMQRALECALKGQGTT</sequence>
<evidence type="ECO:0000313" key="2">
    <source>
        <dbReference type="Proteomes" id="UP000005396"/>
    </source>
</evidence>
<name>A8RL62_ENTBW</name>
<gene>
    <name evidence="1" type="ORF">CLOBOL_01515</name>
</gene>
<evidence type="ECO:0008006" key="3">
    <source>
        <dbReference type="Google" id="ProtNLM"/>
    </source>
</evidence>
<reference evidence="1 2" key="2">
    <citation type="submission" date="2007-09" db="EMBL/GenBank/DDBJ databases">
        <title>Draft genome sequence of Clostridium bolteae (ATCC BAA-613).</title>
        <authorList>
            <person name="Sudarsanam P."/>
            <person name="Ley R."/>
            <person name="Guruge J."/>
            <person name="Turnbaugh P.J."/>
            <person name="Mahowald M."/>
            <person name="Liep D."/>
            <person name="Gordon J."/>
        </authorList>
    </citation>
    <scope>NUCLEOTIDE SEQUENCE [LARGE SCALE GENOMIC DNA]</scope>
    <source>
        <strain evidence="2">ATCC BAA-613 / DSM 15670 / CCUG 46953 / JCM 12243 / WAL 16351</strain>
    </source>
</reference>
<dbReference type="eggNOG" id="ENOG503369K">
    <property type="taxonomic scope" value="Bacteria"/>
</dbReference>
<dbReference type="PaxDb" id="411902-CLOBOL_01515"/>
<dbReference type="Gene3D" id="3.40.50.2300">
    <property type="match status" value="1"/>
</dbReference>
<protein>
    <recommendedName>
        <fullName evidence="3">Response regulator</fullName>
    </recommendedName>
</protein>
<proteinExistence type="predicted"/>